<dbReference type="OrthoDB" id="9816431at2"/>
<name>W0AKX6_9SPHN</name>
<dbReference type="RefSeq" id="WP_025295319.1">
    <property type="nucleotide sequence ID" value="NZ_CP006644.1"/>
</dbReference>
<evidence type="ECO:0000313" key="4">
    <source>
        <dbReference type="EMBL" id="AHE57227.1"/>
    </source>
</evidence>
<dbReference type="InterPro" id="IPR036271">
    <property type="entry name" value="Tet_transcr_reg_TetR-rel_C_sf"/>
</dbReference>
<dbReference type="KEGG" id="ssan:NX02_28225"/>
<dbReference type="SUPFAM" id="SSF48498">
    <property type="entry name" value="Tetracyclin repressor-like, C-terminal domain"/>
    <property type="match status" value="1"/>
</dbReference>
<dbReference type="STRING" id="1123269.NX02_28225"/>
<feature type="DNA-binding region" description="H-T-H motif" evidence="2">
    <location>
        <begin position="45"/>
        <end position="64"/>
    </location>
</feature>
<dbReference type="PRINTS" id="PR00455">
    <property type="entry name" value="HTHTETR"/>
</dbReference>
<dbReference type="HOGENOM" id="CLU_069356_12_2_5"/>
<dbReference type="InterPro" id="IPR009057">
    <property type="entry name" value="Homeodomain-like_sf"/>
</dbReference>
<organism evidence="4 5">
    <name type="scientific">Sphingomonas sanxanigenens DSM 19645 = NX02</name>
    <dbReference type="NCBI Taxonomy" id="1123269"/>
    <lineage>
        <taxon>Bacteria</taxon>
        <taxon>Pseudomonadati</taxon>
        <taxon>Pseudomonadota</taxon>
        <taxon>Alphaproteobacteria</taxon>
        <taxon>Sphingomonadales</taxon>
        <taxon>Sphingomonadaceae</taxon>
        <taxon>Sphingomonas</taxon>
    </lineage>
</organism>
<dbReference type="PATRIC" id="fig|1123269.5.peg.5540"/>
<evidence type="ECO:0000259" key="3">
    <source>
        <dbReference type="PROSITE" id="PS50977"/>
    </source>
</evidence>
<evidence type="ECO:0000256" key="2">
    <source>
        <dbReference type="PROSITE-ProRule" id="PRU00335"/>
    </source>
</evidence>
<dbReference type="Gene3D" id="1.10.357.10">
    <property type="entry name" value="Tetracycline Repressor, domain 2"/>
    <property type="match status" value="1"/>
</dbReference>
<keyword evidence="1 2" id="KW-0238">DNA-binding</keyword>
<protein>
    <recommendedName>
        <fullName evidence="3">HTH tetR-type domain-containing protein</fullName>
    </recommendedName>
</protein>
<sequence length="228" mass="24845">MATRRNDVDDAAPGSRRAQNRARTRATILSASLACFIEAGVQATTMDQIAAAAAVARATLFNYFPAKADIVVALVAAHDENFFLALDGWRRAPGLTTGERLLGLFVATAHYLRRAPARKRVILRLSWTNWAEPASAERIRRVGAGFAGLLVDGRATGDIPAHVDPMLAGEMIGDVYMGLVHRWWMDEPSPDPEHFDRTARLLVQMVGPGMPLPENAPVLPVLATHFVE</sequence>
<dbReference type="Pfam" id="PF00440">
    <property type="entry name" value="TetR_N"/>
    <property type="match status" value="1"/>
</dbReference>
<feature type="domain" description="HTH tetR-type" evidence="3">
    <location>
        <begin position="22"/>
        <end position="82"/>
    </location>
</feature>
<dbReference type="PANTHER" id="PTHR30055">
    <property type="entry name" value="HTH-TYPE TRANSCRIPTIONAL REGULATOR RUTR"/>
    <property type="match status" value="1"/>
</dbReference>
<dbReference type="InterPro" id="IPR023772">
    <property type="entry name" value="DNA-bd_HTH_TetR-type_CS"/>
</dbReference>
<dbReference type="eggNOG" id="COG1309">
    <property type="taxonomic scope" value="Bacteria"/>
</dbReference>
<dbReference type="Proteomes" id="UP000018851">
    <property type="component" value="Chromosome"/>
</dbReference>
<dbReference type="PROSITE" id="PS01081">
    <property type="entry name" value="HTH_TETR_1"/>
    <property type="match status" value="1"/>
</dbReference>
<dbReference type="GO" id="GO:0000976">
    <property type="term" value="F:transcription cis-regulatory region binding"/>
    <property type="evidence" value="ECO:0007669"/>
    <property type="project" value="TreeGrafter"/>
</dbReference>
<dbReference type="PROSITE" id="PS50977">
    <property type="entry name" value="HTH_TETR_2"/>
    <property type="match status" value="1"/>
</dbReference>
<keyword evidence="5" id="KW-1185">Reference proteome</keyword>
<dbReference type="AlphaFoldDB" id="W0AKX6"/>
<dbReference type="PANTHER" id="PTHR30055:SF243">
    <property type="entry name" value="HTH-TYPE TRANSCRIPTIONAL REGULATOR RV1816"/>
    <property type="match status" value="1"/>
</dbReference>
<proteinExistence type="predicted"/>
<gene>
    <name evidence="4" type="ORF">NX02_28225</name>
</gene>
<evidence type="ECO:0000256" key="1">
    <source>
        <dbReference type="ARBA" id="ARBA00023125"/>
    </source>
</evidence>
<dbReference type="InterPro" id="IPR050109">
    <property type="entry name" value="HTH-type_TetR-like_transc_reg"/>
</dbReference>
<dbReference type="EMBL" id="CP006644">
    <property type="protein sequence ID" value="AHE57227.1"/>
    <property type="molecule type" value="Genomic_DNA"/>
</dbReference>
<dbReference type="GO" id="GO:0003700">
    <property type="term" value="F:DNA-binding transcription factor activity"/>
    <property type="evidence" value="ECO:0007669"/>
    <property type="project" value="TreeGrafter"/>
</dbReference>
<evidence type="ECO:0000313" key="5">
    <source>
        <dbReference type="Proteomes" id="UP000018851"/>
    </source>
</evidence>
<accession>W0AKX6</accession>
<reference evidence="4 5" key="1">
    <citation type="submission" date="2013-07" db="EMBL/GenBank/DDBJ databases">
        <title>Completed genome of Sphingomonas sanxanigenens NX02.</title>
        <authorList>
            <person name="Ma T."/>
            <person name="Huang H."/>
            <person name="Wu M."/>
            <person name="Li X."/>
            <person name="Li G."/>
        </authorList>
    </citation>
    <scope>NUCLEOTIDE SEQUENCE [LARGE SCALE GENOMIC DNA]</scope>
    <source>
        <strain evidence="4 5">NX02</strain>
    </source>
</reference>
<dbReference type="SUPFAM" id="SSF46689">
    <property type="entry name" value="Homeodomain-like"/>
    <property type="match status" value="1"/>
</dbReference>
<dbReference type="InterPro" id="IPR001647">
    <property type="entry name" value="HTH_TetR"/>
</dbReference>